<proteinExistence type="predicted"/>
<evidence type="ECO:0000313" key="2">
    <source>
        <dbReference type="EMBL" id="CAJ0893496.1"/>
    </source>
</evidence>
<sequence length="82" mass="8631">MRKNVLAAALIAPALAFAPVAAMAHHCKGYHHHHAKGDKGAYGSGKAMKKDKTGTHSTGSQDMNKNQDINKDTNRGAGGTTY</sequence>
<organism evidence="2">
    <name type="scientific">freshwater sediment metagenome</name>
    <dbReference type="NCBI Taxonomy" id="556182"/>
    <lineage>
        <taxon>unclassified sequences</taxon>
        <taxon>metagenomes</taxon>
        <taxon>ecological metagenomes</taxon>
    </lineage>
</organism>
<reference evidence="2" key="1">
    <citation type="submission" date="2023-07" db="EMBL/GenBank/DDBJ databases">
        <authorList>
            <person name="Pelsma A.J. K."/>
        </authorList>
    </citation>
    <scope>NUCLEOTIDE SEQUENCE</scope>
</reference>
<accession>A0AA48M3H7</accession>
<gene>
    <name evidence="2" type="ORF">AMST5_04309</name>
</gene>
<protein>
    <submittedName>
        <fullName evidence="2">Uncharacterized protein</fullName>
    </submittedName>
</protein>
<feature type="compositionally biased region" description="Polar residues" evidence="1">
    <location>
        <begin position="55"/>
        <end position="67"/>
    </location>
</feature>
<name>A0AA48M3H7_9ZZZZ</name>
<dbReference type="AlphaFoldDB" id="A0AA48M3H7"/>
<evidence type="ECO:0000256" key="1">
    <source>
        <dbReference type="SAM" id="MobiDB-lite"/>
    </source>
</evidence>
<feature type="compositionally biased region" description="Basic residues" evidence="1">
    <location>
        <begin position="27"/>
        <end position="36"/>
    </location>
</feature>
<dbReference type="EMBL" id="OY288114">
    <property type="protein sequence ID" value="CAJ0893496.1"/>
    <property type="molecule type" value="Genomic_DNA"/>
</dbReference>
<feature type="region of interest" description="Disordered" evidence="1">
    <location>
        <begin position="27"/>
        <end position="82"/>
    </location>
</feature>